<dbReference type="AlphaFoldDB" id="A0A2B4RGV4"/>
<proteinExistence type="predicted"/>
<dbReference type="OrthoDB" id="5975695at2759"/>
<sequence>MDFCVAPNEGGCSPPDGSYLNLTKTEGTACNATDQIFLLDQDGVIYHICSGKVVCPQDNNPTNGKKLMLKEEHFKHLSISRQVRLPAHNNLKNLKNDFCVHPHGGMPLERKRLEYSPGCNEERLKLNFFELVYPFKALFVSSIIVLGRGTGFFVLGRGSGFFGLGTGL</sequence>
<protein>
    <submittedName>
        <fullName evidence="1">Uncharacterized protein</fullName>
    </submittedName>
</protein>
<gene>
    <name evidence="1" type="ORF">AWC38_SpisGene18856</name>
</gene>
<reference evidence="2" key="1">
    <citation type="journal article" date="2017" name="bioRxiv">
        <title>Comparative analysis of the genomes of Stylophora pistillata and Acropora digitifera provides evidence for extensive differences between species of corals.</title>
        <authorList>
            <person name="Voolstra C.R."/>
            <person name="Li Y."/>
            <person name="Liew Y.J."/>
            <person name="Baumgarten S."/>
            <person name="Zoccola D."/>
            <person name="Flot J.-F."/>
            <person name="Tambutte S."/>
            <person name="Allemand D."/>
            <person name="Aranda M."/>
        </authorList>
    </citation>
    <scope>NUCLEOTIDE SEQUENCE [LARGE SCALE GENOMIC DNA]</scope>
</reference>
<accession>A0A2B4RGV4</accession>
<dbReference type="Gene3D" id="2.80.10.50">
    <property type="match status" value="1"/>
</dbReference>
<keyword evidence="2" id="KW-1185">Reference proteome</keyword>
<organism evidence="1 2">
    <name type="scientific">Stylophora pistillata</name>
    <name type="common">Smooth cauliflower coral</name>
    <dbReference type="NCBI Taxonomy" id="50429"/>
    <lineage>
        <taxon>Eukaryota</taxon>
        <taxon>Metazoa</taxon>
        <taxon>Cnidaria</taxon>
        <taxon>Anthozoa</taxon>
        <taxon>Hexacorallia</taxon>
        <taxon>Scleractinia</taxon>
        <taxon>Astrocoeniina</taxon>
        <taxon>Pocilloporidae</taxon>
        <taxon>Stylophora</taxon>
    </lineage>
</organism>
<evidence type="ECO:0000313" key="1">
    <source>
        <dbReference type="EMBL" id="PFX16851.1"/>
    </source>
</evidence>
<dbReference type="Proteomes" id="UP000225706">
    <property type="component" value="Unassembled WGS sequence"/>
</dbReference>
<name>A0A2B4RGV4_STYPI</name>
<dbReference type="EMBL" id="LSMT01000514">
    <property type="protein sequence ID" value="PFX16851.1"/>
    <property type="molecule type" value="Genomic_DNA"/>
</dbReference>
<evidence type="ECO:0000313" key="2">
    <source>
        <dbReference type="Proteomes" id="UP000225706"/>
    </source>
</evidence>
<comment type="caution">
    <text evidence="1">The sequence shown here is derived from an EMBL/GenBank/DDBJ whole genome shotgun (WGS) entry which is preliminary data.</text>
</comment>